<keyword evidence="2" id="KW-1185">Reference proteome</keyword>
<dbReference type="AlphaFoldDB" id="A0A848J1W8"/>
<name>A0A848J1W8_9BACT</name>
<dbReference type="EMBL" id="JABBNU010000005">
    <property type="protein sequence ID" value="NMM48464.1"/>
    <property type="molecule type" value="Genomic_DNA"/>
</dbReference>
<dbReference type="Proteomes" id="UP000559010">
    <property type="component" value="Unassembled WGS sequence"/>
</dbReference>
<gene>
    <name evidence="1" type="ORF">HH304_08640</name>
</gene>
<reference evidence="1 2" key="1">
    <citation type="submission" date="2020-04" db="EMBL/GenBank/DDBJ databases">
        <title>Flammeovirgaceae bacterium KN852 isolated from deep sea.</title>
        <authorList>
            <person name="Zhang D.-C."/>
        </authorList>
    </citation>
    <scope>NUCLEOTIDE SEQUENCE [LARGE SCALE GENOMIC DNA]</scope>
    <source>
        <strain evidence="1 2">KN852</strain>
    </source>
</reference>
<sequence>MIGGFDLSSSYQHALSLIYIYNDTNTESLWAKIPKNTFLKSLTENLKTPARINQGRSNLCGPASICKIMAEKDPESYTRMAISLYERGVAKSNNSFHFPIESNESLHNESPTDGLSPADYVVLSSLRQSYNIVFDYTPESDTGLQGFSYPNDLIDIAVNFANLTDYTLNYGHDISGINKALNHGAAVIGLFDIDQLKTGKPNNQILQRRFGNHYIIINSIKRSYDQVEINYWNWGDTSENQTTVLTDIKNYDSAIRKYLIIGCR</sequence>
<evidence type="ECO:0008006" key="3">
    <source>
        <dbReference type="Google" id="ProtNLM"/>
    </source>
</evidence>
<accession>A0A848J1W8</accession>
<evidence type="ECO:0000313" key="1">
    <source>
        <dbReference type="EMBL" id="NMM48464.1"/>
    </source>
</evidence>
<dbReference type="RefSeq" id="WP_169680287.1">
    <property type="nucleotide sequence ID" value="NZ_JABBNU010000005.1"/>
</dbReference>
<organism evidence="1 2">
    <name type="scientific">Marinigracilibium pacificum</name>
    <dbReference type="NCBI Taxonomy" id="2729599"/>
    <lineage>
        <taxon>Bacteria</taxon>
        <taxon>Pseudomonadati</taxon>
        <taxon>Bacteroidota</taxon>
        <taxon>Cytophagia</taxon>
        <taxon>Cytophagales</taxon>
        <taxon>Flammeovirgaceae</taxon>
        <taxon>Marinigracilibium</taxon>
    </lineage>
</organism>
<protein>
    <recommendedName>
        <fullName evidence="3">Peptidase C39-like domain-containing protein</fullName>
    </recommendedName>
</protein>
<evidence type="ECO:0000313" key="2">
    <source>
        <dbReference type="Proteomes" id="UP000559010"/>
    </source>
</evidence>
<proteinExistence type="predicted"/>
<comment type="caution">
    <text evidence="1">The sequence shown here is derived from an EMBL/GenBank/DDBJ whole genome shotgun (WGS) entry which is preliminary data.</text>
</comment>